<sequence length="140" mass="15579">MLKPLVDEDGAPYFEYAAKGELRMQTCARCGEVLFPPRPMCPRCQSTEFAWKRMSGRGHIWSYAVPHPPLLPDYAAVAPYPVVVVELEEDRRLRLVGNLVASPEAGIDSVDPATLEIGQPVRVVFRELEGLTVAAWTPDE</sequence>
<evidence type="ECO:0000313" key="3">
    <source>
        <dbReference type="EMBL" id="GAA1975376.1"/>
    </source>
</evidence>
<dbReference type="Pfam" id="PF01796">
    <property type="entry name" value="OB_ChsH2_C"/>
    <property type="match status" value="1"/>
</dbReference>
<feature type="domain" description="ChsH2 C-terminal OB-fold" evidence="1">
    <location>
        <begin position="51"/>
        <end position="126"/>
    </location>
</feature>
<dbReference type="InterPro" id="IPR012340">
    <property type="entry name" value="NA-bd_OB-fold"/>
</dbReference>
<feature type="domain" description="ChsH2 rubredoxin-like zinc ribbon" evidence="2">
    <location>
        <begin position="15"/>
        <end position="49"/>
    </location>
</feature>
<dbReference type="Pfam" id="PF12172">
    <property type="entry name" value="zf-ChsH2"/>
    <property type="match status" value="1"/>
</dbReference>
<dbReference type="InterPro" id="IPR022002">
    <property type="entry name" value="ChsH2_Znr"/>
</dbReference>
<dbReference type="InterPro" id="IPR002878">
    <property type="entry name" value="ChsH2_C"/>
</dbReference>
<dbReference type="RefSeq" id="WP_344658523.1">
    <property type="nucleotide sequence ID" value="NZ_BAAAQM010000021.1"/>
</dbReference>
<evidence type="ECO:0000259" key="2">
    <source>
        <dbReference type="Pfam" id="PF12172"/>
    </source>
</evidence>
<name>A0ABN2RUY9_9ACTN</name>
<evidence type="ECO:0000259" key="1">
    <source>
        <dbReference type="Pfam" id="PF01796"/>
    </source>
</evidence>
<reference evidence="3 4" key="1">
    <citation type="journal article" date="2019" name="Int. J. Syst. Evol. Microbiol.">
        <title>The Global Catalogue of Microorganisms (GCM) 10K type strain sequencing project: providing services to taxonomists for standard genome sequencing and annotation.</title>
        <authorList>
            <consortium name="The Broad Institute Genomics Platform"/>
            <consortium name="The Broad Institute Genome Sequencing Center for Infectious Disease"/>
            <person name="Wu L."/>
            <person name="Ma J."/>
        </authorList>
    </citation>
    <scope>NUCLEOTIDE SEQUENCE [LARGE SCALE GENOMIC DNA]</scope>
    <source>
        <strain evidence="3 4">JCM 16013</strain>
    </source>
</reference>
<dbReference type="Gene3D" id="6.10.30.10">
    <property type="match status" value="1"/>
</dbReference>
<dbReference type="SUPFAM" id="SSF50249">
    <property type="entry name" value="Nucleic acid-binding proteins"/>
    <property type="match status" value="1"/>
</dbReference>
<evidence type="ECO:0000313" key="4">
    <source>
        <dbReference type="Proteomes" id="UP001499854"/>
    </source>
</evidence>
<dbReference type="PANTHER" id="PTHR34075">
    <property type="entry name" value="BLR3430 PROTEIN"/>
    <property type="match status" value="1"/>
</dbReference>
<proteinExistence type="predicted"/>
<organism evidence="3 4">
    <name type="scientific">Catenulispora subtropica</name>
    <dbReference type="NCBI Taxonomy" id="450798"/>
    <lineage>
        <taxon>Bacteria</taxon>
        <taxon>Bacillati</taxon>
        <taxon>Actinomycetota</taxon>
        <taxon>Actinomycetes</taxon>
        <taxon>Catenulisporales</taxon>
        <taxon>Catenulisporaceae</taxon>
        <taxon>Catenulispora</taxon>
    </lineage>
</organism>
<dbReference type="InterPro" id="IPR052513">
    <property type="entry name" value="Thioester_dehydratase-like"/>
</dbReference>
<accession>A0ABN2RUY9</accession>
<comment type="caution">
    <text evidence="3">The sequence shown here is derived from an EMBL/GenBank/DDBJ whole genome shotgun (WGS) entry which is preliminary data.</text>
</comment>
<gene>
    <name evidence="3" type="ORF">GCM10009838_39430</name>
</gene>
<dbReference type="PANTHER" id="PTHR34075:SF5">
    <property type="entry name" value="BLR3430 PROTEIN"/>
    <property type="match status" value="1"/>
</dbReference>
<protein>
    <submittedName>
        <fullName evidence="3">OB-fold domain-containing protein</fullName>
    </submittedName>
</protein>
<dbReference type="EMBL" id="BAAAQM010000021">
    <property type="protein sequence ID" value="GAA1975376.1"/>
    <property type="molecule type" value="Genomic_DNA"/>
</dbReference>
<dbReference type="Proteomes" id="UP001499854">
    <property type="component" value="Unassembled WGS sequence"/>
</dbReference>
<keyword evidence="4" id="KW-1185">Reference proteome</keyword>